<dbReference type="Proteomes" id="UP000663854">
    <property type="component" value="Unassembled WGS sequence"/>
</dbReference>
<organism evidence="1 2">
    <name type="scientific">Rotaria sordida</name>
    <dbReference type="NCBI Taxonomy" id="392033"/>
    <lineage>
        <taxon>Eukaryota</taxon>
        <taxon>Metazoa</taxon>
        <taxon>Spiralia</taxon>
        <taxon>Gnathifera</taxon>
        <taxon>Rotifera</taxon>
        <taxon>Eurotatoria</taxon>
        <taxon>Bdelloidea</taxon>
        <taxon>Philodinida</taxon>
        <taxon>Philodinidae</taxon>
        <taxon>Rotaria</taxon>
    </lineage>
</organism>
<protein>
    <submittedName>
        <fullName evidence="1">Uncharacterized protein</fullName>
    </submittedName>
</protein>
<comment type="caution">
    <text evidence="1">The sequence shown here is derived from an EMBL/GenBank/DDBJ whole genome shotgun (WGS) entry which is preliminary data.</text>
</comment>
<evidence type="ECO:0000313" key="2">
    <source>
        <dbReference type="Proteomes" id="UP000663854"/>
    </source>
</evidence>
<name>A0A813QZN0_9BILA</name>
<sequence>MKQMNLILVKIQIYDILNILINNKQRSINIEYRLRFTSQTYLRLKENTTNNLLQLDGSSIIGTFQLNSNDEQQFTFIFETE</sequence>
<dbReference type="EMBL" id="CAJNOH010000024">
    <property type="protein sequence ID" value="CAF0773919.1"/>
    <property type="molecule type" value="Genomic_DNA"/>
</dbReference>
<accession>A0A813QZN0</accession>
<dbReference type="AlphaFoldDB" id="A0A813QZN0"/>
<reference evidence="1" key="1">
    <citation type="submission" date="2021-02" db="EMBL/GenBank/DDBJ databases">
        <authorList>
            <person name="Nowell W R."/>
        </authorList>
    </citation>
    <scope>NUCLEOTIDE SEQUENCE</scope>
</reference>
<gene>
    <name evidence="1" type="ORF">PYM288_LOCUS3255</name>
</gene>
<evidence type="ECO:0000313" key="1">
    <source>
        <dbReference type="EMBL" id="CAF0773919.1"/>
    </source>
</evidence>
<proteinExistence type="predicted"/>